<evidence type="ECO:0000259" key="2">
    <source>
        <dbReference type="Pfam" id="PF21537"/>
    </source>
</evidence>
<dbReference type="Proteomes" id="UP000661649">
    <property type="component" value="Unassembled WGS sequence"/>
</dbReference>
<feature type="domain" description="DUF1980" evidence="2">
    <location>
        <begin position="193"/>
        <end position="314"/>
    </location>
</feature>
<dbReference type="Pfam" id="PF02492">
    <property type="entry name" value="cobW"/>
    <property type="match status" value="1"/>
</dbReference>
<evidence type="ECO:0000313" key="3">
    <source>
        <dbReference type="EMBL" id="MBC8629179.1"/>
    </source>
</evidence>
<proteinExistence type="predicted"/>
<dbReference type="Gene3D" id="3.40.50.300">
    <property type="entry name" value="P-loop containing nucleotide triphosphate hydrolases"/>
    <property type="match status" value="1"/>
</dbReference>
<sequence>MDEFKVPIYLMTGFLESGKTSFLNFTLAQEYFQIDEPTLLILCEEGEEEYDKKVLKKSRTSVEVIDSIEELTTERLVAYDAFYNPGRVIIEYNGMWQVSKLEELTFPSGWGIEQHIVTVDASTFQVYLNNMKSLFMEMVRNADLVLFNRADTELPLANFRRSIKVVNPGAELIFEDEEGEIEDIFDGEMPFDVKAETIEIPNEDYGIWYLDARDHADTYNGKKVSFTGMVLKSREFAKNEFVPGRMAMTCCADDTTFLGFVCKSDEARHLKTGKWVNVVAKVKYEFVPAYGETGPVLYAISVEETEPLKDELVYFS</sequence>
<dbReference type="InterPro" id="IPR048447">
    <property type="entry name" value="DUF1980_C"/>
</dbReference>
<dbReference type="EMBL" id="JACRTP010000004">
    <property type="protein sequence ID" value="MBC8629179.1"/>
    <property type="molecule type" value="Genomic_DNA"/>
</dbReference>
<dbReference type="InterPro" id="IPR052955">
    <property type="entry name" value="UPF0703_membrane_permease"/>
</dbReference>
<comment type="caution">
    <text evidence="3">The sequence shown here is derived from an EMBL/GenBank/DDBJ whole genome shotgun (WGS) entry which is preliminary data.</text>
</comment>
<gene>
    <name evidence="3" type="ORF">H8712_11240</name>
</gene>
<accession>A0ABR7PCP8</accession>
<organism evidence="3 4">
    <name type="scientific">Blautia stercoris</name>
    <dbReference type="NCBI Taxonomy" id="871664"/>
    <lineage>
        <taxon>Bacteria</taxon>
        <taxon>Bacillati</taxon>
        <taxon>Bacillota</taxon>
        <taxon>Clostridia</taxon>
        <taxon>Lachnospirales</taxon>
        <taxon>Lachnospiraceae</taxon>
        <taxon>Blautia</taxon>
    </lineage>
</organism>
<dbReference type="Pfam" id="PF21537">
    <property type="entry name" value="DUF1980_C"/>
    <property type="match status" value="1"/>
</dbReference>
<protein>
    <submittedName>
        <fullName evidence="3">GTPase</fullName>
    </submittedName>
</protein>
<dbReference type="InterPro" id="IPR003495">
    <property type="entry name" value="CobW/HypB/UreG_nucleotide-bd"/>
</dbReference>
<keyword evidence="4" id="KW-1185">Reference proteome</keyword>
<feature type="domain" description="CobW/HypB/UreG nucleotide-binding" evidence="1">
    <location>
        <begin position="7"/>
        <end position="171"/>
    </location>
</feature>
<dbReference type="PANTHER" id="PTHR40047">
    <property type="entry name" value="UPF0703 PROTEIN YCGQ"/>
    <property type="match status" value="1"/>
</dbReference>
<name>A0ABR7PCP8_9FIRM</name>
<dbReference type="InterPro" id="IPR027417">
    <property type="entry name" value="P-loop_NTPase"/>
</dbReference>
<evidence type="ECO:0000313" key="4">
    <source>
        <dbReference type="Proteomes" id="UP000661649"/>
    </source>
</evidence>
<dbReference type="RefSeq" id="WP_022303192.1">
    <property type="nucleotide sequence ID" value="NZ_DAWEED010000001.1"/>
</dbReference>
<dbReference type="PANTHER" id="PTHR40047:SF1">
    <property type="entry name" value="UPF0703 PROTEIN YCGQ"/>
    <property type="match status" value="1"/>
</dbReference>
<evidence type="ECO:0000259" key="1">
    <source>
        <dbReference type="Pfam" id="PF02492"/>
    </source>
</evidence>
<dbReference type="SUPFAM" id="SSF52540">
    <property type="entry name" value="P-loop containing nucleoside triphosphate hydrolases"/>
    <property type="match status" value="1"/>
</dbReference>
<reference evidence="3 4" key="1">
    <citation type="submission" date="2020-08" db="EMBL/GenBank/DDBJ databases">
        <title>Genome public.</title>
        <authorList>
            <person name="Liu C."/>
            <person name="Sun Q."/>
        </authorList>
    </citation>
    <scope>NUCLEOTIDE SEQUENCE [LARGE SCALE GENOMIC DNA]</scope>
    <source>
        <strain evidence="3 4">3_YM_SP_D4_24.mj</strain>
    </source>
</reference>